<reference evidence="2" key="1">
    <citation type="submission" date="2018-05" db="EMBL/GenBank/DDBJ databases">
        <authorList>
            <person name="Lanie J.A."/>
            <person name="Ng W.-L."/>
            <person name="Kazmierczak K.M."/>
            <person name="Andrzejewski T.M."/>
            <person name="Davidsen T.M."/>
            <person name="Wayne K.J."/>
            <person name="Tettelin H."/>
            <person name="Glass J.I."/>
            <person name="Rusch D."/>
            <person name="Podicherti R."/>
            <person name="Tsui H.-C.T."/>
            <person name="Winkler M.E."/>
        </authorList>
    </citation>
    <scope>NUCLEOTIDE SEQUENCE</scope>
</reference>
<evidence type="ECO:0000259" key="1">
    <source>
        <dbReference type="Pfam" id="PF08241"/>
    </source>
</evidence>
<dbReference type="AlphaFoldDB" id="A0A381YKQ7"/>
<dbReference type="Pfam" id="PF08241">
    <property type="entry name" value="Methyltransf_11"/>
    <property type="match status" value="1"/>
</dbReference>
<dbReference type="GO" id="GO:0008757">
    <property type="term" value="F:S-adenosylmethionine-dependent methyltransferase activity"/>
    <property type="evidence" value="ECO:0007669"/>
    <property type="project" value="InterPro"/>
</dbReference>
<organism evidence="2">
    <name type="scientific">marine metagenome</name>
    <dbReference type="NCBI Taxonomy" id="408172"/>
    <lineage>
        <taxon>unclassified sequences</taxon>
        <taxon>metagenomes</taxon>
        <taxon>ecological metagenomes</taxon>
    </lineage>
</organism>
<protein>
    <recommendedName>
        <fullName evidence="1">Methyltransferase type 11 domain-containing protein</fullName>
    </recommendedName>
</protein>
<sequence length="257" mass="28446">MLDREIRRAQGQELSGWFQTELGKTLAGSALDHLSRTLPCRYSDTAVQVGPGGVDFLTRVDSRLRIYIDSQGTSGNSVGVSADWAALPLGRNAVDLFVLVHTLDFASDPRVVLREAATILAPEGCLVVCGLNPFGIWGLCRLIYGHKEKIPWKSNYLPVTRVQDWISLLGLETIGGSMHFYRPPLEKTRVLNRLAFMETAGKRWWPALSGAYILVAQKKTLNATLVQVGTTPVRLRTRKRLQPVAHGHASFRAQDLS</sequence>
<gene>
    <name evidence="2" type="ORF">METZ01_LOCUS130502</name>
</gene>
<dbReference type="InterPro" id="IPR013216">
    <property type="entry name" value="Methyltransf_11"/>
</dbReference>
<dbReference type="Gene3D" id="3.40.50.150">
    <property type="entry name" value="Vaccinia Virus protein VP39"/>
    <property type="match status" value="1"/>
</dbReference>
<accession>A0A381YKQ7</accession>
<evidence type="ECO:0000313" key="2">
    <source>
        <dbReference type="EMBL" id="SVA77648.1"/>
    </source>
</evidence>
<feature type="domain" description="Methyltransferase type 11" evidence="1">
    <location>
        <begin position="80"/>
        <end position="128"/>
    </location>
</feature>
<proteinExistence type="predicted"/>
<dbReference type="InterPro" id="IPR029063">
    <property type="entry name" value="SAM-dependent_MTases_sf"/>
</dbReference>
<dbReference type="SUPFAM" id="SSF53335">
    <property type="entry name" value="S-adenosyl-L-methionine-dependent methyltransferases"/>
    <property type="match status" value="1"/>
</dbReference>
<name>A0A381YKQ7_9ZZZZ</name>
<dbReference type="EMBL" id="UINC01018478">
    <property type="protein sequence ID" value="SVA77648.1"/>
    <property type="molecule type" value="Genomic_DNA"/>
</dbReference>